<gene>
    <name evidence="10 15" type="primary">grpE</name>
    <name evidence="15" type="ORF">GCM10011365_16270</name>
</gene>
<evidence type="ECO:0000313" key="16">
    <source>
        <dbReference type="Proteomes" id="UP000605253"/>
    </source>
</evidence>
<dbReference type="GO" id="GO:0006457">
    <property type="term" value="P:protein folding"/>
    <property type="evidence" value="ECO:0007669"/>
    <property type="project" value="InterPro"/>
</dbReference>
<protein>
    <recommendedName>
        <fullName evidence="8 10">Protein GrpE</fullName>
    </recommendedName>
    <alternativeName>
        <fullName evidence="9 10">HSP-70 cofactor</fullName>
    </alternativeName>
</protein>
<dbReference type="Gene3D" id="2.30.22.10">
    <property type="entry name" value="Head domain of nucleotide exchange factor GrpE"/>
    <property type="match status" value="1"/>
</dbReference>
<evidence type="ECO:0000256" key="13">
    <source>
        <dbReference type="SAM" id="Coils"/>
    </source>
</evidence>
<dbReference type="PANTHER" id="PTHR21237:SF23">
    <property type="entry name" value="GRPE PROTEIN HOMOLOG, MITOCHONDRIAL"/>
    <property type="match status" value="1"/>
</dbReference>
<dbReference type="AlphaFoldDB" id="A0A917CS87"/>
<comment type="caution">
    <text evidence="15">The sequence shown here is derived from an EMBL/GenBank/DDBJ whole genome shotgun (WGS) entry which is preliminary data.</text>
</comment>
<evidence type="ECO:0000256" key="11">
    <source>
        <dbReference type="RuleBase" id="RU000639"/>
    </source>
</evidence>
<dbReference type="Pfam" id="PF01025">
    <property type="entry name" value="GrpE"/>
    <property type="match status" value="1"/>
</dbReference>
<dbReference type="GO" id="GO:0042803">
    <property type="term" value="F:protein homodimerization activity"/>
    <property type="evidence" value="ECO:0007669"/>
    <property type="project" value="InterPro"/>
</dbReference>
<dbReference type="SUPFAM" id="SSF58014">
    <property type="entry name" value="Coiled-coil domain of nucleotide exchange factor GrpE"/>
    <property type="match status" value="1"/>
</dbReference>
<dbReference type="PROSITE" id="PS01071">
    <property type="entry name" value="GRPE"/>
    <property type="match status" value="1"/>
</dbReference>
<organism evidence="15 16">
    <name type="scientific">Marinicella pacifica</name>
    <dbReference type="NCBI Taxonomy" id="1171543"/>
    <lineage>
        <taxon>Bacteria</taxon>
        <taxon>Pseudomonadati</taxon>
        <taxon>Pseudomonadota</taxon>
        <taxon>Gammaproteobacteria</taxon>
        <taxon>Lysobacterales</taxon>
        <taxon>Marinicellaceae</taxon>
        <taxon>Marinicella</taxon>
    </lineage>
</organism>
<feature type="compositionally biased region" description="Acidic residues" evidence="14">
    <location>
        <begin position="10"/>
        <end position="27"/>
    </location>
</feature>
<dbReference type="GO" id="GO:0051082">
    <property type="term" value="F:unfolded protein binding"/>
    <property type="evidence" value="ECO:0007669"/>
    <property type="project" value="TreeGrafter"/>
</dbReference>
<dbReference type="PRINTS" id="PR00773">
    <property type="entry name" value="GRPEPROTEIN"/>
</dbReference>
<dbReference type="InterPro" id="IPR013805">
    <property type="entry name" value="GrpE_CC"/>
</dbReference>
<evidence type="ECO:0000256" key="8">
    <source>
        <dbReference type="ARBA" id="ARBA00072274"/>
    </source>
</evidence>
<evidence type="ECO:0000256" key="6">
    <source>
        <dbReference type="ARBA" id="ARBA00023186"/>
    </source>
</evidence>
<evidence type="ECO:0000256" key="3">
    <source>
        <dbReference type="ARBA" id="ARBA00011738"/>
    </source>
</evidence>
<keyword evidence="16" id="KW-1185">Reference proteome</keyword>
<evidence type="ECO:0000256" key="4">
    <source>
        <dbReference type="ARBA" id="ARBA00022490"/>
    </source>
</evidence>
<keyword evidence="6 10" id="KW-0143">Chaperone</keyword>
<evidence type="ECO:0000256" key="2">
    <source>
        <dbReference type="ARBA" id="ARBA00009054"/>
    </source>
</evidence>
<keyword evidence="4 10" id="KW-0963">Cytoplasm</keyword>
<comment type="function">
    <text evidence="7 10 11">Participates actively in the response to hyperosmotic and heat shock by preventing the aggregation of stress-denatured proteins, in association with DnaK and GrpE. It is the nucleotide exchange factor for DnaK and may function as a thermosensor. Unfolded proteins bind initially to DnaJ; upon interaction with the DnaJ-bound protein, DnaK hydrolyzes its bound ATP, resulting in the formation of a stable complex. GrpE releases ADP from DnaK; ATP binding to DnaK triggers the release of the substrate protein, thus completing the reaction cycle. Several rounds of ATP-dependent interactions between DnaJ, DnaK and GrpE are required for fully efficient folding.</text>
</comment>
<feature type="coiled-coil region" evidence="13">
    <location>
        <begin position="50"/>
        <end position="77"/>
    </location>
</feature>
<evidence type="ECO:0000256" key="12">
    <source>
        <dbReference type="RuleBase" id="RU004478"/>
    </source>
</evidence>
<dbReference type="HAMAP" id="MF_01151">
    <property type="entry name" value="GrpE"/>
    <property type="match status" value="1"/>
</dbReference>
<keyword evidence="13" id="KW-0175">Coiled coil</keyword>
<dbReference type="Gene3D" id="3.90.20.20">
    <property type="match status" value="1"/>
</dbReference>
<dbReference type="FunFam" id="2.30.22.10:FF:000001">
    <property type="entry name" value="Protein GrpE"/>
    <property type="match status" value="1"/>
</dbReference>
<dbReference type="InterPro" id="IPR009012">
    <property type="entry name" value="GrpE_head"/>
</dbReference>
<dbReference type="GO" id="GO:0000774">
    <property type="term" value="F:adenyl-nucleotide exchange factor activity"/>
    <property type="evidence" value="ECO:0007669"/>
    <property type="project" value="InterPro"/>
</dbReference>
<feature type="region of interest" description="Disordered" evidence="14">
    <location>
        <begin position="1"/>
        <end position="50"/>
    </location>
</feature>
<accession>A0A917CS87</accession>
<comment type="similarity">
    <text evidence="2 10 12">Belongs to the GrpE family.</text>
</comment>
<dbReference type="GO" id="GO:0005829">
    <property type="term" value="C:cytosol"/>
    <property type="evidence" value="ECO:0007669"/>
    <property type="project" value="TreeGrafter"/>
</dbReference>
<evidence type="ECO:0000256" key="14">
    <source>
        <dbReference type="SAM" id="MobiDB-lite"/>
    </source>
</evidence>
<dbReference type="RefSeq" id="WP_188365231.1">
    <property type="nucleotide sequence ID" value="NZ_BAABJF010000001.1"/>
</dbReference>
<dbReference type="InterPro" id="IPR000740">
    <property type="entry name" value="GrpE"/>
</dbReference>
<name>A0A917CS87_9GAMM</name>
<dbReference type="SUPFAM" id="SSF51064">
    <property type="entry name" value="Head domain of nucleotide exchange factor GrpE"/>
    <property type="match status" value="1"/>
</dbReference>
<evidence type="ECO:0000313" key="15">
    <source>
        <dbReference type="EMBL" id="GGF95673.1"/>
    </source>
</evidence>
<comment type="subunit">
    <text evidence="3 10">Homodimer.</text>
</comment>
<evidence type="ECO:0000256" key="5">
    <source>
        <dbReference type="ARBA" id="ARBA00023016"/>
    </source>
</evidence>
<feature type="compositionally biased region" description="Basic and acidic residues" evidence="14">
    <location>
        <begin position="28"/>
        <end position="45"/>
    </location>
</feature>
<evidence type="ECO:0000256" key="10">
    <source>
        <dbReference type="HAMAP-Rule" id="MF_01151"/>
    </source>
</evidence>
<dbReference type="EMBL" id="BMEO01000006">
    <property type="protein sequence ID" value="GGF95673.1"/>
    <property type="molecule type" value="Genomic_DNA"/>
</dbReference>
<reference evidence="15" key="2">
    <citation type="submission" date="2020-09" db="EMBL/GenBank/DDBJ databases">
        <authorList>
            <person name="Sun Q."/>
            <person name="Zhou Y."/>
        </authorList>
    </citation>
    <scope>NUCLEOTIDE SEQUENCE</scope>
    <source>
        <strain evidence="15">CGMCC 1.12181</strain>
    </source>
</reference>
<dbReference type="GO" id="GO:0051087">
    <property type="term" value="F:protein-folding chaperone binding"/>
    <property type="evidence" value="ECO:0007669"/>
    <property type="project" value="InterPro"/>
</dbReference>
<dbReference type="CDD" id="cd00446">
    <property type="entry name" value="GrpE"/>
    <property type="match status" value="1"/>
</dbReference>
<dbReference type="Proteomes" id="UP000605253">
    <property type="component" value="Unassembled WGS sequence"/>
</dbReference>
<evidence type="ECO:0000256" key="9">
    <source>
        <dbReference type="ARBA" id="ARBA00076414"/>
    </source>
</evidence>
<keyword evidence="5 10" id="KW-0346">Stress response</keyword>
<sequence>MTDNKRNIDDENEDLYESDMDMDETNEEAEHTTDDEVEVVNHPESESTQTDELMHQIKDLEMQLAAKDEEILRVAAEGMNAQKRLQRELENTRKYANEKLIKAMIPVMDSFDKALEIVHDDQVEVTVEAMVEGTINTQQSMTKVLQEYGIEIINPMGEKFDPDIHEAMSMVKSENHEKNTVVDVFQKGYLLNGRVIRAAMVVVAQ</sequence>
<evidence type="ECO:0000256" key="7">
    <source>
        <dbReference type="ARBA" id="ARBA00053401"/>
    </source>
</evidence>
<evidence type="ECO:0000256" key="1">
    <source>
        <dbReference type="ARBA" id="ARBA00004496"/>
    </source>
</evidence>
<comment type="subcellular location">
    <subcellularLocation>
        <location evidence="1 10">Cytoplasm</location>
    </subcellularLocation>
</comment>
<proteinExistence type="inferred from homology"/>
<reference evidence="15" key="1">
    <citation type="journal article" date="2014" name="Int. J. Syst. Evol. Microbiol.">
        <title>Complete genome sequence of Corynebacterium casei LMG S-19264T (=DSM 44701T), isolated from a smear-ripened cheese.</title>
        <authorList>
            <consortium name="US DOE Joint Genome Institute (JGI-PGF)"/>
            <person name="Walter F."/>
            <person name="Albersmeier A."/>
            <person name="Kalinowski J."/>
            <person name="Ruckert C."/>
        </authorList>
    </citation>
    <scope>NUCLEOTIDE SEQUENCE</scope>
    <source>
        <strain evidence="15">CGMCC 1.12181</strain>
    </source>
</reference>
<dbReference type="PANTHER" id="PTHR21237">
    <property type="entry name" value="GRPE PROTEIN"/>
    <property type="match status" value="1"/>
</dbReference>